<dbReference type="Gene3D" id="3.40.50.1820">
    <property type="entry name" value="alpha/beta hydrolase"/>
    <property type="match status" value="1"/>
</dbReference>
<evidence type="ECO:0000313" key="3">
    <source>
        <dbReference type="Proteomes" id="UP000184363"/>
    </source>
</evidence>
<dbReference type="Pfam" id="PF12697">
    <property type="entry name" value="Abhydrolase_6"/>
    <property type="match status" value="1"/>
</dbReference>
<dbReference type="PANTHER" id="PTHR43194">
    <property type="entry name" value="HYDROLASE ALPHA/BETA FOLD FAMILY"/>
    <property type="match status" value="1"/>
</dbReference>
<dbReference type="Proteomes" id="UP000184363">
    <property type="component" value="Unassembled WGS sequence"/>
</dbReference>
<proteinExistence type="predicted"/>
<dbReference type="InterPro" id="IPR000073">
    <property type="entry name" value="AB_hydrolase_1"/>
</dbReference>
<dbReference type="InterPro" id="IPR050228">
    <property type="entry name" value="Carboxylesterase_BioH"/>
</dbReference>
<dbReference type="GO" id="GO:0016787">
    <property type="term" value="F:hydrolase activity"/>
    <property type="evidence" value="ECO:0007669"/>
    <property type="project" value="UniProtKB-KW"/>
</dbReference>
<sequence>MHLHVSTAGAGARTALLVHGLFSDSTCWHRLVPALVERGYRVLTPDLRGHGASPRGRYSPTDWALDLIDTFAGERIDLAIGHSLGGLSLAIAEHGLDIGRVVHLDPAWRMTAEQAAAFRAEWTSWLSWTDPGQLRATLAARWPDDDVQLRWASMWRTDPAVVAGLTDGGAYDHSPEAALRPSLVLAADPSEYITPEHTEELRRRGLVVEVVAGSGHSWFREDFPAFLRRVESWAEEPVAAQG</sequence>
<keyword evidence="2" id="KW-0378">Hydrolase</keyword>
<evidence type="ECO:0000259" key="1">
    <source>
        <dbReference type="Pfam" id="PF12697"/>
    </source>
</evidence>
<organism evidence="2 3">
    <name type="scientific">Pseudonocardia thermophila</name>
    <dbReference type="NCBI Taxonomy" id="1848"/>
    <lineage>
        <taxon>Bacteria</taxon>
        <taxon>Bacillati</taxon>
        <taxon>Actinomycetota</taxon>
        <taxon>Actinomycetes</taxon>
        <taxon>Pseudonocardiales</taxon>
        <taxon>Pseudonocardiaceae</taxon>
        <taxon>Pseudonocardia</taxon>
    </lineage>
</organism>
<gene>
    <name evidence="2" type="ORF">SAMN05443637_10497</name>
</gene>
<keyword evidence="3" id="KW-1185">Reference proteome</keyword>
<dbReference type="InterPro" id="IPR029058">
    <property type="entry name" value="AB_hydrolase_fold"/>
</dbReference>
<reference evidence="2 3" key="1">
    <citation type="submission" date="2016-11" db="EMBL/GenBank/DDBJ databases">
        <authorList>
            <person name="Jaros S."/>
            <person name="Januszkiewicz K."/>
            <person name="Wedrychowicz H."/>
        </authorList>
    </citation>
    <scope>NUCLEOTIDE SEQUENCE [LARGE SCALE GENOMIC DNA]</scope>
    <source>
        <strain evidence="2 3">DSM 43832</strain>
    </source>
</reference>
<accession>A0A1M6QZH7</accession>
<dbReference type="SUPFAM" id="SSF53474">
    <property type="entry name" value="alpha/beta-Hydrolases"/>
    <property type="match status" value="1"/>
</dbReference>
<dbReference type="STRING" id="1848.SAMN05443637_10497"/>
<dbReference type="EMBL" id="FRAP01000004">
    <property type="protein sequence ID" value="SHK25550.1"/>
    <property type="molecule type" value="Genomic_DNA"/>
</dbReference>
<dbReference type="RefSeq" id="WP_073456038.1">
    <property type="nucleotide sequence ID" value="NZ_CALGVN010000029.1"/>
</dbReference>
<name>A0A1M6QZH7_PSETH</name>
<evidence type="ECO:0000313" key="2">
    <source>
        <dbReference type="EMBL" id="SHK25550.1"/>
    </source>
</evidence>
<dbReference type="PANTHER" id="PTHR43194:SF2">
    <property type="entry name" value="PEROXISOMAL MEMBRANE PROTEIN LPX1"/>
    <property type="match status" value="1"/>
</dbReference>
<feature type="domain" description="AB hydrolase-1" evidence="1">
    <location>
        <begin position="16"/>
        <end position="222"/>
    </location>
</feature>
<dbReference type="OrthoDB" id="63519at2"/>
<dbReference type="AlphaFoldDB" id="A0A1M6QZH7"/>
<protein>
    <submittedName>
        <fullName evidence="2">Alpha/beta hydrolase family protein</fullName>
    </submittedName>
</protein>